<protein>
    <submittedName>
        <fullName evidence="1">Uncharacterized protein</fullName>
    </submittedName>
</protein>
<reference evidence="1" key="1">
    <citation type="journal article" date="2014" name="Nat. Genet.">
        <title>Genome and transcriptome of the porcine whipworm Trichuris suis.</title>
        <authorList>
            <person name="Jex A.R."/>
            <person name="Nejsum P."/>
            <person name="Schwarz E.M."/>
            <person name="Hu L."/>
            <person name="Young N.D."/>
            <person name="Hall R.S."/>
            <person name="Korhonen P.K."/>
            <person name="Liao S."/>
            <person name="Thamsborg S."/>
            <person name="Xia J."/>
            <person name="Xu P."/>
            <person name="Wang S."/>
            <person name="Scheerlinck J.P."/>
            <person name="Hofmann A."/>
            <person name="Sternberg P.W."/>
            <person name="Wang J."/>
            <person name="Gasser R.B."/>
        </authorList>
    </citation>
    <scope>NUCLEOTIDE SEQUENCE [LARGE SCALE GENOMIC DNA]</scope>
    <source>
        <strain evidence="1">DCEP-RM93F</strain>
    </source>
</reference>
<dbReference type="Proteomes" id="UP000030758">
    <property type="component" value="Unassembled WGS sequence"/>
</dbReference>
<name>A0A085MYW0_9BILA</name>
<proteinExistence type="predicted"/>
<dbReference type="EMBL" id="KL367596">
    <property type="protein sequence ID" value="KFD62406.1"/>
    <property type="molecule type" value="Genomic_DNA"/>
</dbReference>
<sequence length="36" mass="4350">MRRKSVPIWLRKQFVQIAGRRPYGRLIMAEKSFKDS</sequence>
<accession>A0A085MYW0</accession>
<organism evidence="1">
    <name type="scientific">Trichuris suis</name>
    <name type="common">pig whipworm</name>
    <dbReference type="NCBI Taxonomy" id="68888"/>
    <lineage>
        <taxon>Eukaryota</taxon>
        <taxon>Metazoa</taxon>
        <taxon>Ecdysozoa</taxon>
        <taxon>Nematoda</taxon>
        <taxon>Enoplea</taxon>
        <taxon>Dorylaimia</taxon>
        <taxon>Trichinellida</taxon>
        <taxon>Trichuridae</taxon>
        <taxon>Trichuris</taxon>
    </lineage>
</organism>
<gene>
    <name evidence="1" type="ORF">M514_25414</name>
</gene>
<evidence type="ECO:0000313" key="1">
    <source>
        <dbReference type="EMBL" id="KFD62406.1"/>
    </source>
</evidence>
<dbReference type="AlphaFoldDB" id="A0A085MYW0"/>